<feature type="compositionally biased region" description="Basic and acidic residues" evidence="8">
    <location>
        <begin position="79"/>
        <end position="98"/>
    </location>
</feature>
<keyword evidence="7" id="KW-0131">Cell cycle</keyword>
<evidence type="ECO:0000256" key="5">
    <source>
        <dbReference type="ARBA" id="ARBA00022989"/>
    </source>
</evidence>
<reference evidence="10" key="1">
    <citation type="journal article" date="2015" name="Nature">
        <title>Complex archaea that bridge the gap between prokaryotes and eukaryotes.</title>
        <authorList>
            <person name="Spang A."/>
            <person name="Saw J.H."/>
            <person name="Jorgensen S.L."/>
            <person name="Zaremba-Niedzwiedzka K."/>
            <person name="Martijn J."/>
            <person name="Lind A.E."/>
            <person name="van Eijk R."/>
            <person name="Schleper C."/>
            <person name="Guy L."/>
            <person name="Ettema T.J."/>
        </authorList>
    </citation>
    <scope>NUCLEOTIDE SEQUENCE</scope>
</reference>
<feature type="domain" description="ZipA C-terminal FtsZ-binding" evidence="9">
    <location>
        <begin position="164"/>
        <end position="293"/>
    </location>
</feature>
<dbReference type="PANTHER" id="PTHR38685:SF1">
    <property type="entry name" value="CELL DIVISION PROTEIN ZIPA"/>
    <property type="match status" value="1"/>
</dbReference>
<dbReference type="Gene3D" id="3.30.1400.10">
    <property type="entry name" value="ZipA, C-terminal FtsZ-binding domain"/>
    <property type="match status" value="1"/>
</dbReference>
<dbReference type="SUPFAM" id="SSF64383">
    <property type="entry name" value="Cell-division protein ZipA, C-terminal domain"/>
    <property type="match status" value="1"/>
</dbReference>
<dbReference type="AlphaFoldDB" id="A0A0F9QER7"/>
<evidence type="ECO:0000256" key="4">
    <source>
        <dbReference type="ARBA" id="ARBA00022692"/>
    </source>
</evidence>
<evidence type="ECO:0000256" key="6">
    <source>
        <dbReference type="ARBA" id="ARBA00023136"/>
    </source>
</evidence>
<keyword evidence="5" id="KW-1133">Transmembrane helix</keyword>
<dbReference type="InterPro" id="IPR036765">
    <property type="entry name" value="ZipA_FtsZ-bd_C_sf"/>
</dbReference>
<dbReference type="InterPro" id="IPR007449">
    <property type="entry name" value="ZipA_FtsZ-bd_C"/>
</dbReference>
<evidence type="ECO:0000256" key="1">
    <source>
        <dbReference type="ARBA" id="ARBA00022475"/>
    </source>
</evidence>
<proteinExistence type="predicted"/>
<dbReference type="Pfam" id="PF04354">
    <property type="entry name" value="ZipA_C"/>
    <property type="match status" value="1"/>
</dbReference>
<comment type="caution">
    <text evidence="10">The sequence shown here is derived from an EMBL/GenBank/DDBJ whole genome shotgun (WGS) entry which is preliminary data.</text>
</comment>
<dbReference type="GO" id="GO:0005886">
    <property type="term" value="C:plasma membrane"/>
    <property type="evidence" value="ECO:0007669"/>
    <property type="project" value="TreeGrafter"/>
</dbReference>
<organism evidence="10">
    <name type="scientific">marine sediment metagenome</name>
    <dbReference type="NCBI Taxonomy" id="412755"/>
    <lineage>
        <taxon>unclassified sequences</taxon>
        <taxon>metagenomes</taxon>
        <taxon>ecological metagenomes</taxon>
    </lineage>
</organism>
<accession>A0A0F9QER7</accession>
<dbReference type="EMBL" id="LAZR01005002">
    <property type="protein sequence ID" value="KKN03733.1"/>
    <property type="molecule type" value="Genomic_DNA"/>
</dbReference>
<keyword evidence="4" id="KW-0812">Transmembrane</keyword>
<evidence type="ECO:0000256" key="7">
    <source>
        <dbReference type="ARBA" id="ARBA00023306"/>
    </source>
</evidence>
<dbReference type="PANTHER" id="PTHR38685">
    <property type="entry name" value="CELL DIVISION PROTEIN ZIPA"/>
    <property type="match status" value="1"/>
</dbReference>
<feature type="region of interest" description="Disordered" evidence="8">
    <location>
        <begin position="78"/>
        <end position="107"/>
    </location>
</feature>
<gene>
    <name evidence="10" type="ORF">LCGC14_1104690</name>
</gene>
<sequence length="309" mass="34189">MSEIVILILLLLAAFIGVTLYARHASKKREWDLDLDHLEPDINLDNDFSDYYEHELDQQSIGDIDSEPAVSLSSAAEKIASEHKPTRSRDAENIESKPTHSAAKTQRSTVDFVVDDDIDSVEELTHYQAHSPAINTDGPVVDVEHTQTAEVVENEPKPPRRDSDDLVIALTIMAADNEKFAGRAIKAALESSNLHFGDLQVYHRFTAGARKQSIFSVANILDPGTLLPDKFTSLSTPGLLIFARLPGPVNGLAMFDDLLETAQSITEKLGGTLSDDAREPISESRLEAMRSRIFHLNFAIHNENNDYSN</sequence>
<name>A0A0F9QER7_9ZZZZ</name>
<evidence type="ECO:0000259" key="9">
    <source>
        <dbReference type="SMART" id="SM00771"/>
    </source>
</evidence>
<evidence type="ECO:0000256" key="3">
    <source>
        <dbReference type="ARBA" id="ARBA00022618"/>
    </source>
</evidence>
<dbReference type="GO" id="GO:0032153">
    <property type="term" value="C:cell division site"/>
    <property type="evidence" value="ECO:0007669"/>
    <property type="project" value="TreeGrafter"/>
</dbReference>
<dbReference type="InterPro" id="IPR011919">
    <property type="entry name" value="Cell_div_ZipA"/>
</dbReference>
<evidence type="ECO:0000256" key="8">
    <source>
        <dbReference type="SAM" id="MobiDB-lite"/>
    </source>
</evidence>
<protein>
    <recommendedName>
        <fullName evidence="9">ZipA C-terminal FtsZ-binding domain-containing protein</fullName>
    </recommendedName>
</protein>
<keyword evidence="2" id="KW-0997">Cell inner membrane</keyword>
<evidence type="ECO:0000313" key="10">
    <source>
        <dbReference type="EMBL" id="KKN03733.1"/>
    </source>
</evidence>
<evidence type="ECO:0000256" key="2">
    <source>
        <dbReference type="ARBA" id="ARBA00022519"/>
    </source>
</evidence>
<keyword evidence="6" id="KW-0472">Membrane</keyword>
<keyword evidence="1" id="KW-1003">Cell membrane</keyword>
<dbReference type="SMART" id="SM00771">
    <property type="entry name" value="ZipA_C"/>
    <property type="match status" value="1"/>
</dbReference>
<keyword evidence="3" id="KW-0132">Cell division</keyword>
<dbReference type="GO" id="GO:0000917">
    <property type="term" value="P:division septum assembly"/>
    <property type="evidence" value="ECO:0007669"/>
    <property type="project" value="TreeGrafter"/>
</dbReference>